<keyword evidence="3" id="KW-0067">ATP-binding</keyword>
<dbReference type="Pfam" id="PF13380">
    <property type="entry name" value="CoA_binding_2"/>
    <property type="match status" value="1"/>
</dbReference>
<dbReference type="Gene3D" id="3.40.50.720">
    <property type="entry name" value="NAD(P)-binding Rossmann-like Domain"/>
    <property type="match status" value="1"/>
</dbReference>
<dbReference type="PANTHER" id="PTHR42793">
    <property type="entry name" value="COA BINDING DOMAIN CONTAINING PROTEIN"/>
    <property type="match status" value="1"/>
</dbReference>
<dbReference type="GO" id="GO:0006099">
    <property type="term" value="P:tricarboxylic acid cycle"/>
    <property type="evidence" value="ECO:0007669"/>
    <property type="project" value="UniProtKB-KW"/>
</dbReference>
<dbReference type="PANTHER" id="PTHR42793:SF4">
    <property type="entry name" value="BLL6376 PROTEIN"/>
    <property type="match status" value="1"/>
</dbReference>
<gene>
    <name evidence="5" type="ORF">F0Q34_08470</name>
</gene>
<dbReference type="GO" id="GO:0005524">
    <property type="term" value="F:ATP binding"/>
    <property type="evidence" value="ECO:0007669"/>
    <property type="project" value="UniProtKB-UniRule"/>
</dbReference>
<dbReference type="InterPro" id="IPR013815">
    <property type="entry name" value="ATP_grasp_subdomain_1"/>
</dbReference>
<keyword evidence="5" id="KW-0436">Ligase</keyword>
<dbReference type="Proteomes" id="UP000322110">
    <property type="component" value="Unassembled WGS sequence"/>
</dbReference>
<dbReference type="SUPFAM" id="SSF52210">
    <property type="entry name" value="Succinyl-CoA synthetase domains"/>
    <property type="match status" value="2"/>
</dbReference>
<keyword evidence="6" id="KW-1185">Reference proteome</keyword>
<dbReference type="SMART" id="SM00881">
    <property type="entry name" value="CoA_binding"/>
    <property type="match status" value="1"/>
</dbReference>
<dbReference type="GO" id="GO:0046872">
    <property type="term" value="F:metal ion binding"/>
    <property type="evidence" value="ECO:0007669"/>
    <property type="project" value="InterPro"/>
</dbReference>
<evidence type="ECO:0000256" key="3">
    <source>
        <dbReference type="PROSITE-ProRule" id="PRU00409"/>
    </source>
</evidence>
<feature type="domain" description="ATP-grasp" evidence="4">
    <location>
        <begin position="492"/>
        <end position="528"/>
    </location>
</feature>
<protein>
    <submittedName>
        <fullName evidence="5">Acetate--CoA ligase family protein</fullName>
    </submittedName>
</protein>
<dbReference type="InterPro" id="IPR003781">
    <property type="entry name" value="CoA-bd"/>
</dbReference>
<dbReference type="InterPro" id="IPR036291">
    <property type="entry name" value="NAD(P)-bd_dom_sf"/>
</dbReference>
<dbReference type="InterPro" id="IPR032875">
    <property type="entry name" value="Succ_CoA_lig_flav_dom"/>
</dbReference>
<proteinExistence type="inferred from homology"/>
<dbReference type="Gene3D" id="3.40.50.261">
    <property type="entry name" value="Succinyl-CoA synthetase domains"/>
    <property type="match status" value="2"/>
</dbReference>
<dbReference type="InterPro" id="IPR016102">
    <property type="entry name" value="Succinyl-CoA_synth-like"/>
</dbReference>
<keyword evidence="3" id="KW-0547">Nucleotide-binding</keyword>
<comment type="similarity">
    <text evidence="2">In the N-terminal section; belongs to the acetate CoA ligase alpha subunit family.</text>
</comment>
<comment type="caution">
    <text evidence="5">The sequence shown here is derived from an EMBL/GenBank/DDBJ whole genome shotgun (WGS) entry which is preliminary data.</text>
</comment>
<evidence type="ECO:0000256" key="2">
    <source>
        <dbReference type="ARBA" id="ARBA00060888"/>
    </source>
</evidence>
<sequence length="705" mass="73472">MLPQTEAGAALSALLRPRSVAVIGASEDSSRIGGRPIAAMLERGFSGPILPVNPNRATVQGLPAFASVRDLPETPEAAIIAVPPKAAEAALQDLAERGTKAAILFTAGFAETGASGADAQERLLRIARQHGMRLLGPNSLGLLNTANGFYGTFTSSLERGYPIPGPIGIASQSGAYGMHLFSMARDMGMGLSCSVTTGNEADVTVGDIVAWMAQDPGTEVIAAYSEGIRDANRFLAALDLARRNRKPVVMMKVGRSELGRAAAQSHTASLAGDDAVTDAVLAEFGVVRARTTEELLDIARLATRKIYPAGNTLGVLTVSGGAGVLISDAADAAGLPMPPMPEAAQAALHRDLPFCAPQNPVDCTAQVLNDLSLVGRFGEALLGEGGYRSALLFFTHAGGAPSITPRLREQLRALRARYPDRLMVLSVLADPPQIRQFEEDGFAVFADPSRAVAAIHAMGRFGDAFAAASPEPAPSLPALEWPKSTPSEAEAKRLLGQAGIAAAPEQACATAEQAVAAARALGFPVVMKILSPDILHKSEIGGVLLNLGDETAVREGFALLMQRAATAAPQARLEGALVAKQLSGGVECILGMHRDPVFGPVAVFGLGGIFVEVLRDVALRRCPFNEAEAEAMIRSIRGAPLLLGARGRPPADIRALARMLSRLSVLAHQAGPRLSAIDLNPVFAMPEGEGAFAADAVIEIAENRS</sequence>
<dbReference type="InterPro" id="IPR011761">
    <property type="entry name" value="ATP-grasp"/>
</dbReference>
<dbReference type="Pfam" id="PF13607">
    <property type="entry name" value="Succ_CoA_lig"/>
    <property type="match status" value="1"/>
</dbReference>
<evidence type="ECO:0000313" key="6">
    <source>
        <dbReference type="Proteomes" id="UP000322110"/>
    </source>
</evidence>
<keyword evidence="1" id="KW-0816">Tricarboxylic acid cycle</keyword>
<name>A0A5B2TIP9_9PROT</name>
<dbReference type="FunFam" id="3.30.1490.20:FF:000020">
    <property type="entry name" value="Protein lysine acetyltransferase"/>
    <property type="match status" value="1"/>
</dbReference>
<dbReference type="SUPFAM" id="SSF56059">
    <property type="entry name" value="Glutathione synthetase ATP-binding domain-like"/>
    <property type="match status" value="1"/>
</dbReference>
<dbReference type="Gene3D" id="3.30.470.20">
    <property type="entry name" value="ATP-grasp fold, B domain"/>
    <property type="match status" value="1"/>
</dbReference>
<dbReference type="Pfam" id="PF13549">
    <property type="entry name" value="ATP-grasp_5"/>
    <property type="match status" value="1"/>
</dbReference>
<evidence type="ECO:0000259" key="4">
    <source>
        <dbReference type="PROSITE" id="PS50975"/>
    </source>
</evidence>
<organism evidence="5 6">
    <name type="scientific">Teichococcus oryzae</name>
    <dbReference type="NCBI Taxonomy" id="1608942"/>
    <lineage>
        <taxon>Bacteria</taxon>
        <taxon>Pseudomonadati</taxon>
        <taxon>Pseudomonadota</taxon>
        <taxon>Alphaproteobacteria</taxon>
        <taxon>Acetobacterales</taxon>
        <taxon>Roseomonadaceae</taxon>
        <taxon>Roseomonas</taxon>
    </lineage>
</organism>
<evidence type="ECO:0000313" key="5">
    <source>
        <dbReference type="EMBL" id="KAA2214059.1"/>
    </source>
</evidence>
<dbReference type="AlphaFoldDB" id="A0A5B2TIP9"/>
<dbReference type="Gene3D" id="3.30.1490.20">
    <property type="entry name" value="ATP-grasp fold, A domain"/>
    <property type="match status" value="1"/>
</dbReference>
<reference evidence="5 6" key="1">
    <citation type="journal article" date="2015" name="Int. J. Syst. Evol. Microbiol.">
        <title>Roseomonas oryzae sp. nov., isolated from paddy rhizosphere soil.</title>
        <authorList>
            <person name="Ramaprasad E.V."/>
            <person name="Sasikala Ch."/>
            <person name="Ramana Ch.V."/>
        </authorList>
    </citation>
    <scope>NUCLEOTIDE SEQUENCE [LARGE SCALE GENOMIC DNA]</scope>
    <source>
        <strain evidence="5 6">KCTC 42542</strain>
    </source>
</reference>
<accession>A0A5B2TIP9</accession>
<dbReference type="GO" id="GO:0016874">
    <property type="term" value="F:ligase activity"/>
    <property type="evidence" value="ECO:0007669"/>
    <property type="project" value="UniProtKB-KW"/>
</dbReference>
<dbReference type="OrthoDB" id="9807426at2"/>
<dbReference type="EMBL" id="VUKA01000002">
    <property type="protein sequence ID" value="KAA2214059.1"/>
    <property type="molecule type" value="Genomic_DNA"/>
</dbReference>
<dbReference type="PROSITE" id="PS50975">
    <property type="entry name" value="ATP_GRASP"/>
    <property type="match status" value="1"/>
</dbReference>
<dbReference type="SUPFAM" id="SSF51735">
    <property type="entry name" value="NAD(P)-binding Rossmann-fold domains"/>
    <property type="match status" value="1"/>
</dbReference>
<evidence type="ECO:0000256" key="1">
    <source>
        <dbReference type="ARBA" id="ARBA00022532"/>
    </source>
</evidence>